<keyword evidence="2 3" id="KW-0413">Isomerase</keyword>
<evidence type="ECO:0000256" key="2">
    <source>
        <dbReference type="ARBA" id="ARBA00023235"/>
    </source>
</evidence>
<dbReference type="InterPro" id="IPR051812">
    <property type="entry name" value="SPI_LacAB/RpiB"/>
</dbReference>
<dbReference type="PIRSF" id="PIRSF005384">
    <property type="entry name" value="RpiB_LacA_B"/>
    <property type="match status" value="1"/>
</dbReference>
<name>A0A2P9AE68_9HYPH</name>
<dbReference type="PANTHER" id="PTHR43732">
    <property type="entry name" value="RIBOSE 5-PHOSPHATE ISOMERASE-RELATED"/>
    <property type="match status" value="1"/>
</dbReference>
<sequence>MKIAIGADSAGRPLLDVIAAHLATKPGLAVSDLSQAGYYADLSQKLAQTILDGENDRGILFCGTGIGVSISANKVPGIRAALTHDTYSAERAAKSNNAQIITMGARVIGPELAKSIVDAWLASEFDEKGPSAGNVQAIDRLDAAGLSQAFPHCADDGDCRRGARVHVPE</sequence>
<organism evidence="3 4">
    <name type="scientific">Mesorhizobium delmotii</name>
    <dbReference type="NCBI Taxonomy" id="1631247"/>
    <lineage>
        <taxon>Bacteria</taxon>
        <taxon>Pseudomonadati</taxon>
        <taxon>Pseudomonadota</taxon>
        <taxon>Alphaproteobacteria</taxon>
        <taxon>Hyphomicrobiales</taxon>
        <taxon>Phyllobacteriaceae</taxon>
        <taxon>Mesorhizobium</taxon>
    </lineage>
</organism>
<dbReference type="PANTHER" id="PTHR43732:SF1">
    <property type="entry name" value="RIBOSE 5-PHOSPHATE ISOMERASE"/>
    <property type="match status" value="1"/>
</dbReference>
<evidence type="ECO:0000313" key="4">
    <source>
        <dbReference type="Proteomes" id="UP000245698"/>
    </source>
</evidence>
<dbReference type="NCBIfam" id="NF004051">
    <property type="entry name" value="PRK05571.1"/>
    <property type="match status" value="1"/>
</dbReference>
<dbReference type="Pfam" id="PF02502">
    <property type="entry name" value="LacAB_rpiB"/>
    <property type="match status" value="1"/>
</dbReference>
<dbReference type="Proteomes" id="UP000245698">
    <property type="component" value="Unassembled WGS sequence"/>
</dbReference>
<dbReference type="EMBL" id="FUIG01000013">
    <property type="protein sequence ID" value="SJM29402.1"/>
    <property type="molecule type" value="Genomic_DNA"/>
</dbReference>
<evidence type="ECO:0000256" key="1">
    <source>
        <dbReference type="ARBA" id="ARBA00008754"/>
    </source>
</evidence>
<dbReference type="SUPFAM" id="SSF89623">
    <property type="entry name" value="Ribose/Galactose isomerase RpiB/AlsB"/>
    <property type="match status" value="1"/>
</dbReference>
<dbReference type="Gene3D" id="3.40.1400.10">
    <property type="entry name" value="Sugar-phosphate isomerase, RpiB/LacA/LacB"/>
    <property type="match status" value="1"/>
</dbReference>
<dbReference type="InterPro" id="IPR003500">
    <property type="entry name" value="RpiB_LacA_LacB"/>
</dbReference>
<dbReference type="InterPro" id="IPR036569">
    <property type="entry name" value="RpiB_LacA_LacB_sf"/>
</dbReference>
<protein>
    <submittedName>
        <fullName evidence="3">Ribose 5-phosphate isomerase</fullName>
    </submittedName>
</protein>
<keyword evidence="4" id="KW-1185">Reference proteome</keyword>
<comment type="similarity">
    <text evidence="1">Belongs to the LacAB/RpiB family.</text>
</comment>
<dbReference type="NCBIfam" id="TIGR00689">
    <property type="entry name" value="rpiB_lacA_lacB"/>
    <property type="match status" value="1"/>
</dbReference>
<gene>
    <name evidence="3" type="ORF">BQ8482_111332</name>
</gene>
<dbReference type="AlphaFoldDB" id="A0A2P9AE68"/>
<proteinExistence type="inferred from homology"/>
<dbReference type="GO" id="GO:0016861">
    <property type="term" value="F:intramolecular oxidoreductase activity, interconverting aldoses and ketoses"/>
    <property type="evidence" value="ECO:0007669"/>
    <property type="project" value="UniProtKB-ARBA"/>
</dbReference>
<reference evidence="4" key="1">
    <citation type="submission" date="2016-12" db="EMBL/GenBank/DDBJ databases">
        <authorList>
            <person name="Brunel B."/>
        </authorList>
    </citation>
    <scope>NUCLEOTIDE SEQUENCE [LARGE SCALE GENOMIC DNA]</scope>
</reference>
<evidence type="ECO:0000313" key="3">
    <source>
        <dbReference type="EMBL" id="SJM29402.1"/>
    </source>
</evidence>
<dbReference type="GO" id="GO:0005975">
    <property type="term" value="P:carbohydrate metabolic process"/>
    <property type="evidence" value="ECO:0007669"/>
    <property type="project" value="InterPro"/>
</dbReference>
<accession>A0A2P9AE68</accession>